<dbReference type="Proteomes" id="UP001597018">
    <property type="component" value="Unassembled WGS sequence"/>
</dbReference>
<evidence type="ECO:0000313" key="10">
    <source>
        <dbReference type="Proteomes" id="UP001597018"/>
    </source>
</evidence>
<keyword evidence="5 8" id="KW-0560">Oxidoreductase</keyword>
<evidence type="ECO:0000256" key="2">
    <source>
        <dbReference type="ARBA" id="ARBA00010617"/>
    </source>
</evidence>
<keyword evidence="7 8" id="KW-0503">Monooxygenase</keyword>
<dbReference type="InterPro" id="IPR017972">
    <property type="entry name" value="Cyt_P450_CS"/>
</dbReference>
<gene>
    <name evidence="9" type="ORF">ACFQ16_07110</name>
</gene>
<dbReference type="InterPro" id="IPR002397">
    <property type="entry name" value="Cyt_P450_B"/>
</dbReference>
<dbReference type="Pfam" id="PF00067">
    <property type="entry name" value="p450"/>
    <property type="match status" value="1"/>
</dbReference>
<dbReference type="PROSITE" id="PS00086">
    <property type="entry name" value="CYTOCHROME_P450"/>
    <property type="match status" value="1"/>
</dbReference>
<evidence type="ECO:0000256" key="3">
    <source>
        <dbReference type="ARBA" id="ARBA00022617"/>
    </source>
</evidence>
<keyword evidence="10" id="KW-1185">Reference proteome</keyword>
<evidence type="ECO:0000256" key="4">
    <source>
        <dbReference type="ARBA" id="ARBA00022723"/>
    </source>
</evidence>
<dbReference type="RefSeq" id="WP_345599938.1">
    <property type="nucleotide sequence ID" value="NZ_BAABLT010000001.1"/>
</dbReference>
<evidence type="ECO:0000256" key="6">
    <source>
        <dbReference type="ARBA" id="ARBA00023004"/>
    </source>
</evidence>
<dbReference type="EMBL" id="JBHTIW010000003">
    <property type="protein sequence ID" value="MFD0919507.1"/>
    <property type="molecule type" value="Genomic_DNA"/>
</dbReference>
<dbReference type="SUPFAM" id="SSF48264">
    <property type="entry name" value="Cytochrome P450"/>
    <property type="match status" value="1"/>
</dbReference>
<dbReference type="InterPro" id="IPR036396">
    <property type="entry name" value="Cyt_P450_sf"/>
</dbReference>
<evidence type="ECO:0000256" key="7">
    <source>
        <dbReference type="ARBA" id="ARBA00023033"/>
    </source>
</evidence>
<dbReference type="PRINTS" id="PR00385">
    <property type="entry name" value="P450"/>
</dbReference>
<dbReference type="PRINTS" id="PR00359">
    <property type="entry name" value="BP450"/>
</dbReference>
<dbReference type="InterPro" id="IPR001128">
    <property type="entry name" value="Cyt_P450"/>
</dbReference>
<keyword evidence="4 8" id="KW-0479">Metal-binding</keyword>
<evidence type="ECO:0000256" key="8">
    <source>
        <dbReference type="RuleBase" id="RU000461"/>
    </source>
</evidence>
<protein>
    <submittedName>
        <fullName evidence="9">Cytochrome P450</fullName>
    </submittedName>
</protein>
<name>A0ABW3FPB6_9PSEU</name>
<reference evidence="10" key="1">
    <citation type="journal article" date="2019" name="Int. J. Syst. Evol. Microbiol.">
        <title>The Global Catalogue of Microorganisms (GCM) 10K type strain sequencing project: providing services to taxonomists for standard genome sequencing and annotation.</title>
        <authorList>
            <consortium name="The Broad Institute Genomics Platform"/>
            <consortium name="The Broad Institute Genome Sequencing Center for Infectious Disease"/>
            <person name="Wu L."/>
            <person name="Ma J."/>
        </authorList>
    </citation>
    <scope>NUCLEOTIDE SEQUENCE [LARGE SCALE GENOMIC DNA]</scope>
    <source>
        <strain evidence="10">CCUG 56401</strain>
    </source>
</reference>
<comment type="similarity">
    <text evidence="2 8">Belongs to the cytochrome P450 family.</text>
</comment>
<proteinExistence type="inferred from homology"/>
<evidence type="ECO:0000256" key="5">
    <source>
        <dbReference type="ARBA" id="ARBA00023002"/>
    </source>
</evidence>
<comment type="caution">
    <text evidence="9">The sequence shown here is derived from an EMBL/GenBank/DDBJ whole genome shotgun (WGS) entry which is preliminary data.</text>
</comment>
<evidence type="ECO:0000256" key="1">
    <source>
        <dbReference type="ARBA" id="ARBA00001971"/>
    </source>
</evidence>
<dbReference type="CDD" id="cd11031">
    <property type="entry name" value="Cyp158A-like"/>
    <property type="match status" value="1"/>
</dbReference>
<dbReference type="PANTHER" id="PTHR46696">
    <property type="entry name" value="P450, PUTATIVE (EUROFUNG)-RELATED"/>
    <property type="match status" value="1"/>
</dbReference>
<organism evidence="9 10">
    <name type="scientific">Saccharopolyspora rosea</name>
    <dbReference type="NCBI Taxonomy" id="524884"/>
    <lineage>
        <taxon>Bacteria</taxon>
        <taxon>Bacillati</taxon>
        <taxon>Actinomycetota</taxon>
        <taxon>Actinomycetes</taxon>
        <taxon>Pseudonocardiales</taxon>
        <taxon>Pseudonocardiaceae</taxon>
        <taxon>Saccharopolyspora</taxon>
    </lineage>
</organism>
<dbReference type="PANTHER" id="PTHR46696:SF5">
    <property type="entry name" value="CYTOCHROME P450 BJ-1"/>
    <property type="match status" value="1"/>
</dbReference>
<accession>A0ABW3FPB6</accession>
<sequence length="400" mass="43696">MTAPQLPFDRPNVLDLAPRYAVLRRQAPITRVRTPTGDPAWLVTRYAEARELLGDPRLGRSHPTPETAAKISQAALNSGPAGDHDSEQANHQRLRRLLAPAFSAKRMRALGEHIRELTEGCLDAMQAAHDRSPGEPVDLHEHLAFPLPVLVICELLGVPYADRDLFRDLSDRIGRLNEGEVARTAMAEFMAYTGELAAAKRADPGEDVISDLVLAQRSHPEFTDQDLARLAAGLIFAGHETTAGRIDLGVLLLLSDVDRRDAFTADPDGQVESTVEEILRRTAPGGLGLVRYAHQDIEVSGQTIRTGDAVLIAVGAANQDPAAFTDPERFDATRRPNPHLAFGHGAHFCIGANLARTELRTVFPALFRRFPGLRLAVDVEDTSVRSDRLTGGLNEVLVTW</sequence>
<evidence type="ECO:0000313" key="9">
    <source>
        <dbReference type="EMBL" id="MFD0919507.1"/>
    </source>
</evidence>
<keyword evidence="6 8" id="KW-0408">Iron</keyword>
<keyword evidence="3 8" id="KW-0349">Heme</keyword>
<dbReference type="Gene3D" id="1.10.630.10">
    <property type="entry name" value="Cytochrome P450"/>
    <property type="match status" value="1"/>
</dbReference>
<comment type="cofactor">
    <cofactor evidence="1">
        <name>heme</name>
        <dbReference type="ChEBI" id="CHEBI:30413"/>
    </cofactor>
</comment>